<feature type="region of interest" description="Disordered" evidence="3">
    <location>
        <begin position="1140"/>
        <end position="1167"/>
    </location>
</feature>
<dbReference type="GO" id="GO:0006281">
    <property type="term" value="P:DNA repair"/>
    <property type="evidence" value="ECO:0007669"/>
    <property type="project" value="TreeGrafter"/>
</dbReference>
<dbReference type="GO" id="GO:0035267">
    <property type="term" value="C:NuA4 histone acetyltransferase complex"/>
    <property type="evidence" value="ECO:0007669"/>
    <property type="project" value="TreeGrafter"/>
</dbReference>
<feature type="compositionally biased region" description="Basic and acidic residues" evidence="3">
    <location>
        <begin position="2572"/>
        <end position="2587"/>
    </location>
</feature>
<evidence type="ECO:0000256" key="2">
    <source>
        <dbReference type="SAM" id="Coils"/>
    </source>
</evidence>
<feature type="compositionally biased region" description="Low complexity" evidence="3">
    <location>
        <begin position="725"/>
        <end position="736"/>
    </location>
</feature>
<dbReference type="Pfam" id="PF02259">
    <property type="entry name" value="FAT"/>
    <property type="match status" value="1"/>
</dbReference>
<dbReference type="Pfam" id="PF20206">
    <property type="entry name" value="Tra1_ring"/>
    <property type="match status" value="1"/>
</dbReference>
<dbReference type="Pfam" id="PF20175">
    <property type="entry name" value="Tra1_central"/>
    <property type="match status" value="2"/>
</dbReference>
<feature type="compositionally biased region" description="Low complexity" evidence="3">
    <location>
        <begin position="2628"/>
        <end position="2642"/>
    </location>
</feature>
<feature type="compositionally biased region" description="Acidic residues" evidence="3">
    <location>
        <begin position="1510"/>
        <end position="1520"/>
    </location>
</feature>
<dbReference type="OrthoDB" id="5570127at2759"/>
<feature type="region of interest" description="Disordered" evidence="3">
    <location>
        <begin position="2015"/>
        <end position="2042"/>
    </location>
</feature>
<dbReference type="PROSITE" id="PS50290">
    <property type="entry name" value="PI3_4_KINASE_3"/>
    <property type="match status" value="1"/>
</dbReference>
<proteinExistence type="inferred from homology"/>
<feature type="compositionally biased region" description="Low complexity" evidence="3">
    <location>
        <begin position="473"/>
        <end position="496"/>
    </location>
</feature>
<gene>
    <name evidence="6" type="ORF">FVE85_4600</name>
</gene>
<feature type="compositionally biased region" description="Low complexity" evidence="3">
    <location>
        <begin position="4588"/>
        <end position="4607"/>
    </location>
</feature>
<protein>
    <submittedName>
        <fullName evidence="6">Transcription-associated protein 1</fullName>
    </submittedName>
</protein>
<feature type="compositionally biased region" description="Pro residues" evidence="3">
    <location>
        <begin position="4577"/>
        <end position="4587"/>
    </location>
</feature>
<dbReference type="Pfam" id="PF00454">
    <property type="entry name" value="PI3_PI4_kinase"/>
    <property type="match status" value="1"/>
</dbReference>
<feature type="compositionally biased region" description="Basic and acidic residues" evidence="3">
    <location>
        <begin position="750"/>
        <end position="789"/>
    </location>
</feature>
<evidence type="ECO:0000313" key="7">
    <source>
        <dbReference type="Proteomes" id="UP000324585"/>
    </source>
</evidence>
<dbReference type="InterPro" id="IPR003151">
    <property type="entry name" value="PIK-rel_kinase_FAT"/>
</dbReference>
<dbReference type="EMBL" id="VRMN01000006">
    <property type="protein sequence ID" value="KAA8493463.1"/>
    <property type="molecule type" value="Genomic_DNA"/>
</dbReference>
<comment type="similarity">
    <text evidence="1">Belongs to the PI3/PI4-kinase family. TRA1 subfamily.</text>
</comment>
<evidence type="ECO:0000256" key="1">
    <source>
        <dbReference type="ARBA" id="ARBA00007234"/>
    </source>
</evidence>
<feature type="coiled-coil region" evidence="2">
    <location>
        <begin position="4413"/>
        <end position="4475"/>
    </location>
</feature>
<dbReference type="InterPro" id="IPR016024">
    <property type="entry name" value="ARM-type_fold"/>
</dbReference>
<feature type="compositionally biased region" description="Basic and acidic residues" evidence="3">
    <location>
        <begin position="2555"/>
        <end position="2565"/>
    </location>
</feature>
<organism evidence="6 7">
    <name type="scientific">Porphyridium purpureum</name>
    <name type="common">Red alga</name>
    <name type="synonym">Porphyridium cruentum</name>
    <dbReference type="NCBI Taxonomy" id="35688"/>
    <lineage>
        <taxon>Eukaryota</taxon>
        <taxon>Rhodophyta</taxon>
        <taxon>Bangiophyceae</taxon>
        <taxon>Porphyridiales</taxon>
        <taxon>Porphyridiaceae</taxon>
        <taxon>Porphyridium</taxon>
    </lineage>
</organism>
<evidence type="ECO:0000259" key="5">
    <source>
        <dbReference type="PROSITE" id="PS51189"/>
    </source>
</evidence>
<evidence type="ECO:0000256" key="3">
    <source>
        <dbReference type="SAM" id="MobiDB-lite"/>
    </source>
</evidence>
<feature type="compositionally biased region" description="Low complexity" evidence="3">
    <location>
        <begin position="2543"/>
        <end position="2552"/>
    </location>
</feature>
<sequence>MLTSTAFEAHSQELSSQQTSPQRRLQLLTEIRDSIEIVHTAEYRRFLRRFISVFKKVLDHLIPPQEVDGIDQKSRHLVLEILNRLPHIEVTRPYVVEILQIAMTALKSENEDNAIICLKIIFDLHKSYRGTLEEHVQPILDFVKEVYSNFPRTVQTLFSAGASGAGGAHQAAQAGAAGGLSVGVASLVGTAATGAGSNNATGGTTRLLKSTCSFKVVTECPLIVMFLSQLYARTVTSSVRTLIPLMVRATELQVPAGPMRNRNTLHDLIAAQVKTVSFLSFVLKQFNDLLRPYERSIPQSVVQLLLSCPADAVPIRRELLIATRHILAADFRAAFYSQIDLLLDEKVLIGTGRQAHESLRPLAYSFLAELVHYVRLNLSLPHLGRIIYLFSTNVHDPTLNPHIQTTSVRLLLNLIEGLLNKSDTDPKARVLLVRIMDTMVSKYVAMRRSVPLLIERVKKAAAEVKELKEKEPNNSSSKQQSPSASGTGTGTSTPLSHGGGGIASEYRSPEDPLATLHKEYHDTKALLKTLTMGLKTVVWSASNTPVALPAVRKTRIDGTTDATAGAGAGAGASTALTAPGPIKEKGLSEEECAMLADLLDAFPGCIELYRETVAAAASLLGSTLEGTSSSGRSSLVETAKAEEKEIVDQFAQIFTVLEPKNFLSLFSTRVGALFDLNSTNQATLMIQQQFLSSSNISRYFATILGNFLVSRLDELDEGGGPLNVVISGRSKSVGSGRDVRGGQRGQQRQQRVEENQEEAQRQARDTDDRPKDQLNGQELHDRLRAKNETTRLPIRGTGKQDKAARKDGEKGEMTTSTAPVTELSRSQALLRLFKILFASVTVFPENESALRLHVGTLVNGCLTGISRIDADPVHYLQLLRALFKSLAGGRNDPIYKEIMPLVANTLTTLMHSLNGPHGEKYRDLMLELCLTIPARPSTLLPCLSLHIQPIAEALKCSNELTSLALRTLEFWVDTLHPEFLQGLLSKVEPQLSYGLWEHARPGTTGFGMTCVRILGKMGAANRDKHLQNCMQVRADDTQRNLPPVGCAPSVTAELAWDCEGMHSCGVSMKMDYFVAFCRSIFSSQAALSNAGSGFGLGFLPGNSSAPSSTALLEQKVHAYKLLVSIYQAFRNADVATSAALRGKSSPHHGDSARKRNELEDSKGGSGRNVSLATVAAASAARSLPGAGKQVALDLCKCLVVCCTDADIKSAWSGSAHVDTSSSDSAPLEPPDVHVGREAVRFEKDDSLPPPDAFMLSVIAMYARQVMAGGSSGDLDEWKDAMCPGRNTADLFDSSSSVQASEVNISAGTFVTACIESLSETSVSTSVYASDLLDEFVAQLLKVHSELQGESELDLIACGSSGSAAAGAAVLRILSACCHLCHGIKWQEKYGATRVLGLLVRRLPRSFLVAPLSSIPLASGLYFSGIESKLYKPTLEIEILKSLLAVLRETHVQSASYLTACATESISNCLKACHSNICFDDMSTTLADAHAPASEAEGQVMLKEGAKEEATNIDENDDEESGPVTMRDDTDEALSPRGDASGPTRAKVASDVAAVSPAARGPFPSAEELLDVDRDVTLAVFQDCIADVTLTREAAQGVVAFICRERGYGLRELWTGPWKENVARSLAPASRPLRTVPFVTQAGIVSMLCFVMSMDAGRAKPPLFTAREVLDHAPLKAIVAASIEIAEDTTILRLVEAEDAALIRLTENKLVDRRVAKALVNIKLTILQLFTVLMRDKAVFQSQGSAHAELLAPIVGVFFRALESRHEAIVTQACDGLRLVVAEPHVPKDILQANLRSILVLLSDYLKLSVNYLAGLSRVLELLSSWFNINLADKLLEHLQKWMEPEKLAAAKKWPAGSEIKVAVAILELFHLLPSGAVRFMEPLVHTVLHLEQVNFGGAMLLSSVCYSNEGLAGQHVSSSSPFRAALLKFCNRYASDAVDFFLRSDNLTGAGGNATGAGHGNVRNLFFAFLWADDGGPLRDALAGNTQKLIDATFKFKPVVAGGVSGQGVSAGASKPASGSLPSVPAPPSGSSQAGTAAPGVSSVAPTGSAAAQLLPGSASFASPNQASGQSAIPPLSSLTFCGIVVVEILSSRLPDWLAKQADVFGCLVDVWNNPDWVEMHIKKEDLLPVEQIGEAQTLAECILRYCYRQRGELAALFQLLSVFSRRSLRDFEFVKLYFTLTIPTEYSDAEKHAVLCHFLNLLKDTSVPQERKGHALTLLVLFMEKILSSMNAHDPATVTDVASAAEPSKNQIQVQAGADHPVVSADVIDRMVRELFDYGDESVSVPSAALSSTAAAEERDGTHVHSSAHQSGHQAQGLPPPQPFAAELLQLATLLIQNLPSKLVQYRKELIKFGWNHLKRDASVTKCWAFMNVCRFFEAYVAPDKIILQVYVALLRACQPEGRTLVRKALDVLTPVLPIRLPHHAEEHKYPIWIRYIKKMLVEEGHSLQHLVHIWQLLVRHGSLFYPARAQFVPQMVNSLQRLGLSPSTTTENRRLTVDLAELVIQWEKTRQAAAAAARSAITEPTNAPGYGEMDNEKDEAASATGSTAGGKRVRQEPEDESKSLDVNIDPLRDAPGRSGVERESSATDAQMLVETDRRPAKQLKDASGNAVPVPVPVTLERETGRGKVAGSSSSVSVAVDSNKDNAADVMSASPSASPSPSPGPQSPGSSLNHVKHKQGIALAAGASAAAMDDDFKPTSAMVEMIVNFLAKIAFAASVREERMALAERCCALISDALDLWPDTLIRLQHVEKILQSAAAAAQAAAVAAASAAAPAADRGGQNPSVGRMNMNIGVNPLAAAQQQRGQTASAVAASAAARGHQVDAGATKMQSLSGAASASPSGGFQSPVDVQAIEKQLVRQVSIWTSVKLCSVVLEKQGLRGAENNLGAFKAVFLPSFRSNAVGMPDVLVKLIAVLLKLYEEAQTKMDTDSDVTGGGGECSPIGQTATAEQFSVLKSAAVRAPVQAVEAAQLATRPPPVGPVAGQVGGSPPAGSQAAIASPSTLSQPIAAASVDGDKQKDAKPGLSVASVSGGPGAAASSLLASPRNDAGVAVPLSAQASKVMIQNLLVSFQDDLEHSLATLEHTIIRNVVPVLAFLNRNAPERMKRHDETMVRVLTRVAKEVVTIKRDTVSAVDTTPSVAAATANAGAVISQAHAPQNQNSAHVSLARGGMGAGVSGLASQSAAGIPGTAARPPLAQNPPGQRGAVPVSAAAAAALAHAAQSKSGSASGSSGMGVTSAMEQQTASLASPVRVTSAGSVAAAGAPGVPVQEQSEVSLLISIIRLLSERVSALDEHRKQFIQVLWALLERCAQPSILQCILTDCVAKWVTFGEASKVLPTSPLVDKEKLQFLNRMASFERLQAHIPGVNQLQASYLEVIYNLFAAPDASTYEDALGKLEKPFLIGTRSSDPQIRAKFTKLLCAPVGRTPENRLYYILAQQDWEHIADSFWIRQAVELLLDIVDSKVNLSIQCVATSDAVVRGVNGQARDCCAMDTMPDWTNDYDLDSAVGVVDLQLRERTSTVEFFLSCVRFFIHTDVDFCKQIWLSVFRAAWKTLPREDDFYGSGYSRSSPYELTMLSCNYVDVLASPVLQALIALIGKEYMLQQAGRRQNVVQCLVEGCAGVGTDEDGGDVDGESDGSLDLNLPAELLLYTAQKFGTWYVSIYLLESRLGALLRMRGIVSTYSSTSVGPSGGGGGADLQMWSSSTYNQIHTYGDVAMGSPGGGSYSPHTMGWNAVLEAEVETLQDVLCELYRLLNEHDMEIALWKQRTASSMTLTALFLEQRKDYDSAMRAYLESLSGAISSQGGLAQGEQQRSHQYQQRYSHAHARQHQNQQHVTLKEARMLEDKWIHCTKQLSHWDVLTEYSRSIVDTDLLHECLWRTPDWAALKELLAKHPIDDPVKLRLYQGFVQLQENKLENVTQLVEQASQKALEAFYSLPKNAGLTAYTPSLIVFQRLVELQESVRVISELNAANQGGAGVAPGVNTNTHPVGTDIPLDNIRQVLTSWRERLPAYSDAPLVWTDLLGWRQHIFTCILNTMQSLKETAGRDVPPPVLCLGVNETAWIVNKIGTMYRKKGLPESCLYVLMKMYTYPTMDVGDFFVKTKQQLKSYLKYPKFVDNPLAVGLRHANSCNIQHFPSKQKAKLFCLKGEFFFRLKQGPEASQAYTEALRFAADLSSSWLAWGQYCDAAALESAPVASVLGGMAGSGAGPETGTVSGGAATSAAGPAAAPRIPGATFNQQHSWPEATVTCYLMAVRFGSRRARMFISRVLRLLSLDSSSTADEASQTLVAQAILRFLDLFPNWAWLPWIHQLLPMLARREASVARDILVRIAVQYPQAVFYNLRSFLEERRPLDMKGTSGGSPTPSLVQEALQAPRQNVPPLLPTATQQMSIQQEQQLQAAQAAANSALSKFQQLQAHALQAAENVRQLESQSTVTAAAKQAARAAAEKAAQVASSAQKQASELANKATALQQRQNQMAQMTGLQPGGSAVAGAAGARAGVFSSAAAGVKAAGPAPTASVSGAVRAAGAAPSAVATGSSAGAVGSVATPGAATPSPPSVAAVSGKDAGAGTAQPSAPSPGTAPPSGVPRAGAPVSGASPPGSTSPGMKANVGPHATAASAQLVPKAAVSMDPNEAVALSIAAAAKLSASSAHQHAEIVMAMLIKHHQSLYVELERTALELSMRLKPQHEEQLLGLMQALLHRCYQLAPYAVQVVAPSIRSALEEVARMCFGTVSAGAAAPPASSFKIAPSIVDLKEAFEAELAPQTAKDFPATIEPFIRRLLRWKNIFQRRVDAIPRVQRLEHMSRYLLLLHESEVEVFGQYTGVDGSEPSPDLHIKIGRISANVTVMRHYNNASKRLELIGTDGNQYHFILETSVNVSTQRTEERAAQLYRLFNLLMENFLGRRCGFGFAPVGLDAPCLIPTSQHTRLVRDDPSSQSLLQALEAGLARRNMSVDQVCILFRRRTFDCLFSDGWSDTGAARSSAELLQQLAPSHGEGHFQHSSVNIKTGAVARQDALMARLQAFNYLCERVVPETALLHWVQMRVQTAGDLFALRHSLAKSLGVSSLVNYMLAIGARRPQHMLISLKSGRIQHVQTRPLVSSRGLIECDEGVPFRLTRNFVRLLGDANIHGAFSSYMAAAVDGLKDSEQLVSHFLFAVLRDEFGASESAATVVSGPAAPSSTAEPPLAVPVPNPAQVLVEKRLAESVRLILKRLEPLPDPPTNADGVLQDLDGVSKKVSELVSLAGSAHALCQMDPSWHSWF</sequence>
<keyword evidence="7" id="KW-1185">Reference proteome</keyword>
<feature type="compositionally biased region" description="Low complexity" evidence="3">
    <location>
        <begin position="2982"/>
        <end position="2996"/>
    </location>
</feature>
<dbReference type="PANTHER" id="PTHR11139">
    <property type="entry name" value="ATAXIA TELANGIECTASIA MUTATED ATM -RELATED"/>
    <property type="match status" value="1"/>
</dbReference>
<feature type="compositionally biased region" description="Basic and acidic residues" evidence="3">
    <location>
        <begin position="2596"/>
        <end position="2606"/>
    </location>
</feature>
<dbReference type="PANTHER" id="PTHR11139:SF1">
    <property type="entry name" value="TRANSFORMATION_TRANSCRIPTION DOMAIN-ASSOCIATED PROTEIN"/>
    <property type="match status" value="1"/>
</dbReference>
<dbReference type="InterPro" id="IPR011009">
    <property type="entry name" value="Kinase-like_dom_sf"/>
</dbReference>
<reference evidence="7" key="1">
    <citation type="journal article" date="2019" name="Nat. Commun.">
        <title>Expansion of phycobilisome linker gene families in mesophilic red algae.</title>
        <authorList>
            <person name="Lee J."/>
            <person name="Kim D."/>
            <person name="Bhattacharya D."/>
            <person name="Yoon H.S."/>
        </authorList>
    </citation>
    <scope>NUCLEOTIDE SEQUENCE [LARGE SCALE GENOMIC DNA]</scope>
    <source>
        <strain evidence="7">CCMP 1328</strain>
    </source>
</reference>
<evidence type="ECO:0000313" key="6">
    <source>
        <dbReference type="EMBL" id="KAA8493463.1"/>
    </source>
</evidence>
<dbReference type="InterPro" id="IPR014009">
    <property type="entry name" value="PIK_FAT"/>
</dbReference>
<feature type="region of interest" description="Disordered" evidence="3">
    <location>
        <begin position="1507"/>
        <end position="1546"/>
    </location>
</feature>
<name>A0A5J4YRP8_PORPP</name>
<feature type="domain" description="PI3K/PI4K catalytic" evidence="4">
    <location>
        <begin position="4843"/>
        <end position="5204"/>
    </location>
</feature>
<dbReference type="SUPFAM" id="SSF56112">
    <property type="entry name" value="Protein kinase-like (PK-like)"/>
    <property type="match status" value="1"/>
</dbReference>
<comment type="caution">
    <text evidence="6">The sequence shown here is derived from an EMBL/GenBank/DDBJ whole genome shotgun (WGS) entry which is preliminary data.</text>
</comment>
<dbReference type="InterPro" id="IPR046805">
    <property type="entry name" value="Tra1_ring"/>
</dbReference>
<dbReference type="InterPro" id="IPR000403">
    <property type="entry name" value="PI3/4_kinase_cat_dom"/>
</dbReference>
<dbReference type="SUPFAM" id="SSF48371">
    <property type="entry name" value="ARM repeat"/>
    <property type="match status" value="2"/>
</dbReference>
<feature type="compositionally biased region" description="Basic and acidic residues" evidence="3">
    <location>
        <begin position="1147"/>
        <end position="1162"/>
    </location>
</feature>
<feature type="region of interest" description="Disordered" evidence="3">
    <location>
        <begin position="466"/>
        <end position="508"/>
    </location>
</feature>
<dbReference type="GO" id="GO:0006355">
    <property type="term" value="P:regulation of DNA-templated transcription"/>
    <property type="evidence" value="ECO:0007669"/>
    <property type="project" value="TreeGrafter"/>
</dbReference>
<feature type="domain" description="FAT" evidence="5">
    <location>
        <begin position="3649"/>
        <end position="4350"/>
    </location>
</feature>
<dbReference type="Proteomes" id="UP000324585">
    <property type="component" value="Unassembled WGS sequence"/>
</dbReference>
<dbReference type="OMA" id="NEWNQMQ"/>
<feature type="region of interest" description="Disordered" evidence="3">
    <location>
        <begin position="725"/>
        <end position="819"/>
    </location>
</feature>
<feature type="region of interest" description="Disordered" evidence="3">
    <location>
        <begin position="2519"/>
        <end position="2675"/>
    </location>
</feature>
<feature type="compositionally biased region" description="Polar residues" evidence="3">
    <location>
        <begin position="2305"/>
        <end position="2315"/>
    </location>
</feature>
<dbReference type="GO" id="GO:0000124">
    <property type="term" value="C:SAGA complex"/>
    <property type="evidence" value="ECO:0007669"/>
    <property type="project" value="TreeGrafter"/>
</dbReference>
<keyword evidence="2" id="KW-0175">Coiled coil</keyword>
<dbReference type="InterPro" id="IPR050517">
    <property type="entry name" value="DDR_Repair_Kinase"/>
</dbReference>
<feature type="region of interest" description="Disordered" evidence="3">
    <location>
        <begin position="2976"/>
        <end position="3001"/>
    </location>
</feature>
<feature type="region of interest" description="Disordered" evidence="3">
    <location>
        <begin position="4547"/>
        <end position="4613"/>
    </location>
</feature>
<feature type="compositionally biased region" description="Basic and acidic residues" evidence="3">
    <location>
        <begin position="798"/>
        <end position="812"/>
    </location>
</feature>
<dbReference type="InterPro" id="IPR046807">
    <property type="entry name" value="Tra1_central"/>
</dbReference>
<dbReference type="PROSITE" id="PS51189">
    <property type="entry name" value="FAT"/>
    <property type="match status" value="1"/>
</dbReference>
<dbReference type="GO" id="GO:0005634">
    <property type="term" value="C:nucleus"/>
    <property type="evidence" value="ECO:0007669"/>
    <property type="project" value="TreeGrafter"/>
</dbReference>
<feature type="region of interest" description="Disordered" evidence="3">
    <location>
        <begin position="3185"/>
        <end position="3209"/>
    </location>
</feature>
<feature type="compositionally biased region" description="Low complexity" evidence="3">
    <location>
        <begin position="4547"/>
        <end position="4565"/>
    </location>
</feature>
<feature type="region of interest" description="Disordered" evidence="3">
    <location>
        <begin position="2290"/>
        <end position="2320"/>
    </location>
</feature>
<dbReference type="Gene3D" id="1.10.1070.11">
    <property type="entry name" value="Phosphatidylinositol 3-/4-kinase, catalytic domain"/>
    <property type="match status" value="1"/>
</dbReference>
<accession>A0A5J4YRP8</accession>
<evidence type="ECO:0000259" key="4">
    <source>
        <dbReference type="PROSITE" id="PS50290"/>
    </source>
</evidence>
<dbReference type="InterPro" id="IPR036940">
    <property type="entry name" value="PI3/4_kinase_cat_sf"/>
</dbReference>